<evidence type="ECO:0000256" key="2">
    <source>
        <dbReference type="ARBA" id="ARBA00022980"/>
    </source>
</evidence>
<proteinExistence type="inferred from homology"/>
<dbReference type="GO" id="GO:0006412">
    <property type="term" value="P:translation"/>
    <property type="evidence" value="ECO:0007669"/>
    <property type="project" value="InterPro"/>
</dbReference>
<comment type="similarity">
    <text evidence="1">Belongs to the universal ribosomal protein uS17 family.</text>
</comment>
<dbReference type="GO" id="GO:0005840">
    <property type="term" value="C:ribosome"/>
    <property type="evidence" value="ECO:0007669"/>
    <property type="project" value="UniProtKB-KW"/>
</dbReference>
<organism evidence="4">
    <name type="scientific">Nephromyces sp. ex Molgula occidentalis</name>
    <dbReference type="NCBI Taxonomy" id="2544991"/>
    <lineage>
        <taxon>Eukaryota</taxon>
        <taxon>Sar</taxon>
        <taxon>Alveolata</taxon>
        <taxon>Apicomplexa</taxon>
        <taxon>Aconoidasida</taxon>
        <taxon>Nephromycida</taxon>
        <taxon>Nephromyces</taxon>
    </lineage>
</organism>
<dbReference type="InterPro" id="IPR012340">
    <property type="entry name" value="NA-bd_OB-fold"/>
</dbReference>
<dbReference type="SUPFAM" id="SSF50249">
    <property type="entry name" value="Nucleic acid-binding proteins"/>
    <property type="match status" value="1"/>
</dbReference>
<evidence type="ECO:0000256" key="3">
    <source>
        <dbReference type="ARBA" id="ARBA00023274"/>
    </source>
</evidence>
<keyword evidence="2 4" id="KW-0689">Ribosomal protein</keyword>
<evidence type="ECO:0000313" key="4">
    <source>
        <dbReference type="EMBL" id="QEM01832.1"/>
    </source>
</evidence>
<protein>
    <submittedName>
        <fullName evidence="4">30S ribosomal protein S17</fullName>
    </submittedName>
</protein>
<dbReference type="GO" id="GO:0003735">
    <property type="term" value="F:structural constituent of ribosome"/>
    <property type="evidence" value="ECO:0007669"/>
    <property type="project" value="InterPro"/>
</dbReference>
<dbReference type="GO" id="GO:1990904">
    <property type="term" value="C:ribonucleoprotein complex"/>
    <property type="evidence" value="ECO:0007669"/>
    <property type="project" value="UniProtKB-KW"/>
</dbReference>
<evidence type="ECO:0000256" key="1">
    <source>
        <dbReference type="ARBA" id="ARBA00010254"/>
    </source>
</evidence>
<dbReference type="InterPro" id="IPR000266">
    <property type="entry name" value="Ribosomal_uS17"/>
</dbReference>
<dbReference type="Gene3D" id="2.40.50.140">
    <property type="entry name" value="Nucleic acid-binding proteins"/>
    <property type="match status" value="1"/>
</dbReference>
<name>A0A5C1H874_9APIC</name>
<dbReference type="Pfam" id="PF00366">
    <property type="entry name" value="Ribosomal_S17"/>
    <property type="match status" value="1"/>
</dbReference>
<dbReference type="EMBL" id="MK573208">
    <property type="protein sequence ID" value="QEM01832.1"/>
    <property type="molecule type" value="Genomic_DNA"/>
</dbReference>
<accession>A0A5C1H874</accession>
<reference evidence="4" key="1">
    <citation type="journal article" date="2019" name="Genome Biol. Evol.">
        <title>Nephromyces represents a diverse and novel lineage of the Apicomplexa that has retained apicoplasts.</title>
        <authorList>
            <person name="Munoz-Gomez S.A."/>
            <person name="Durnin K."/>
            <person name="Eme L."/>
            <person name="Paight C."/>
            <person name="Lane C.E."/>
            <person name="Saffo M.B."/>
            <person name="Slamovits C.H."/>
        </authorList>
    </citation>
    <scope>NUCLEOTIDE SEQUENCE</scope>
    <source>
        <strain evidence="4">681</strain>
    </source>
</reference>
<keyword evidence="3" id="KW-0687">Ribonucleoprotein</keyword>
<sequence length="86" mass="10264">MTKQYIGFVISKLNFKTIKILYSYLHINKKYNVKQVRYNTYLIEDSRNEALKGDKIIFEKIKSKSKNKFCKLIKIIKNDGTNRNNI</sequence>
<dbReference type="AlphaFoldDB" id="A0A5C1H874"/>
<gene>
    <name evidence="4" type="primary">rps17</name>
</gene>